<evidence type="ECO:0000313" key="1">
    <source>
        <dbReference type="EMBL" id="KAJ7031375.1"/>
    </source>
</evidence>
<name>A0AAD6SRV1_9AGAR</name>
<comment type="caution">
    <text evidence="1">The sequence shown here is derived from an EMBL/GenBank/DDBJ whole genome shotgun (WGS) entry which is preliminary data.</text>
</comment>
<reference evidence="1" key="1">
    <citation type="submission" date="2023-03" db="EMBL/GenBank/DDBJ databases">
        <title>Massive genome expansion in bonnet fungi (Mycena s.s.) driven by repeated elements and novel gene families across ecological guilds.</title>
        <authorList>
            <consortium name="Lawrence Berkeley National Laboratory"/>
            <person name="Harder C.B."/>
            <person name="Miyauchi S."/>
            <person name="Viragh M."/>
            <person name="Kuo A."/>
            <person name="Thoen E."/>
            <person name="Andreopoulos B."/>
            <person name="Lu D."/>
            <person name="Skrede I."/>
            <person name="Drula E."/>
            <person name="Henrissat B."/>
            <person name="Morin E."/>
            <person name="Kohler A."/>
            <person name="Barry K."/>
            <person name="LaButti K."/>
            <person name="Morin E."/>
            <person name="Salamov A."/>
            <person name="Lipzen A."/>
            <person name="Mereny Z."/>
            <person name="Hegedus B."/>
            <person name="Baldrian P."/>
            <person name="Stursova M."/>
            <person name="Weitz H."/>
            <person name="Taylor A."/>
            <person name="Grigoriev I.V."/>
            <person name="Nagy L.G."/>
            <person name="Martin F."/>
            <person name="Kauserud H."/>
        </authorList>
    </citation>
    <scope>NUCLEOTIDE SEQUENCE</scope>
    <source>
        <strain evidence="1">CBHHK200</strain>
    </source>
</reference>
<protein>
    <recommendedName>
        <fullName evidence="3">SnoaL-like domain-containing protein</fullName>
    </recommendedName>
</protein>
<sequence length="168" mass="18332">MAHNNAQVPNTPKRLSSLADWSAAHIRAVFEALTTEASTRAIVDTFSPRLVASLNGTPLDYTGLCGLVNTMRASAPNGLKVEWASAQETVDDPEIRQNGSLVGEYCIRGIWRSVADSGPEQRCEFERRKKVVVRIESQSPDAAVDSRLIVKLDILASDVPAEKTRTVL</sequence>
<dbReference type="Proteomes" id="UP001218188">
    <property type="component" value="Unassembled WGS sequence"/>
</dbReference>
<keyword evidence="2" id="KW-1185">Reference proteome</keyword>
<dbReference type="EMBL" id="JARJCM010000082">
    <property type="protein sequence ID" value="KAJ7031375.1"/>
    <property type="molecule type" value="Genomic_DNA"/>
</dbReference>
<gene>
    <name evidence="1" type="ORF">C8F04DRAFT_960587</name>
</gene>
<evidence type="ECO:0008006" key="3">
    <source>
        <dbReference type="Google" id="ProtNLM"/>
    </source>
</evidence>
<evidence type="ECO:0000313" key="2">
    <source>
        <dbReference type="Proteomes" id="UP001218188"/>
    </source>
</evidence>
<accession>A0AAD6SRV1</accession>
<proteinExistence type="predicted"/>
<dbReference type="AlphaFoldDB" id="A0AAD6SRV1"/>
<organism evidence="1 2">
    <name type="scientific">Mycena alexandri</name>
    <dbReference type="NCBI Taxonomy" id="1745969"/>
    <lineage>
        <taxon>Eukaryota</taxon>
        <taxon>Fungi</taxon>
        <taxon>Dikarya</taxon>
        <taxon>Basidiomycota</taxon>
        <taxon>Agaricomycotina</taxon>
        <taxon>Agaricomycetes</taxon>
        <taxon>Agaricomycetidae</taxon>
        <taxon>Agaricales</taxon>
        <taxon>Marasmiineae</taxon>
        <taxon>Mycenaceae</taxon>
        <taxon>Mycena</taxon>
    </lineage>
</organism>